<keyword evidence="3" id="KW-1185">Reference proteome</keyword>
<evidence type="ECO:0000313" key="2">
    <source>
        <dbReference type="EMBL" id="KAF9486332.1"/>
    </source>
</evidence>
<dbReference type="Proteomes" id="UP000807469">
    <property type="component" value="Unassembled WGS sequence"/>
</dbReference>
<dbReference type="PANTHER" id="PTHR43328">
    <property type="entry name" value="ACETYLTRANSFERASE-RELATED"/>
    <property type="match status" value="1"/>
</dbReference>
<dbReference type="GO" id="GO:0016747">
    <property type="term" value="F:acyltransferase activity, transferring groups other than amino-acyl groups"/>
    <property type="evidence" value="ECO:0007669"/>
    <property type="project" value="InterPro"/>
</dbReference>
<gene>
    <name evidence="2" type="ORF">BDN70DRAFT_869820</name>
</gene>
<name>A0A9P5ZF79_9AGAR</name>
<reference evidence="2" key="1">
    <citation type="submission" date="2020-11" db="EMBL/GenBank/DDBJ databases">
        <authorList>
            <consortium name="DOE Joint Genome Institute"/>
            <person name="Ahrendt S."/>
            <person name="Riley R."/>
            <person name="Andreopoulos W."/>
            <person name="Labutti K."/>
            <person name="Pangilinan J."/>
            <person name="Ruiz-Duenas F.J."/>
            <person name="Barrasa J.M."/>
            <person name="Sanchez-Garcia M."/>
            <person name="Camarero S."/>
            <person name="Miyauchi S."/>
            <person name="Serrano A."/>
            <person name="Linde D."/>
            <person name="Babiker R."/>
            <person name="Drula E."/>
            <person name="Ayuso-Fernandez I."/>
            <person name="Pacheco R."/>
            <person name="Padilla G."/>
            <person name="Ferreira P."/>
            <person name="Barriuso J."/>
            <person name="Kellner H."/>
            <person name="Castanera R."/>
            <person name="Alfaro M."/>
            <person name="Ramirez L."/>
            <person name="Pisabarro A.G."/>
            <person name="Kuo A."/>
            <person name="Tritt A."/>
            <person name="Lipzen A."/>
            <person name="He G."/>
            <person name="Yan M."/>
            <person name="Ng V."/>
            <person name="Cullen D."/>
            <person name="Martin F."/>
            <person name="Rosso M.-N."/>
            <person name="Henrissat B."/>
            <person name="Hibbett D."/>
            <person name="Martinez A.T."/>
            <person name="Grigoriev I.V."/>
        </authorList>
    </citation>
    <scope>NUCLEOTIDE SEQUENCE</scope>
    <source>
        <strain evidence="2">CIRM-BRFM 674</strain>
    </source>
</reference>
<proteinExistence type="predicted"/>
<dbReference type="AlphaFoldDB" id="A0A9P5ZF79"/>
<dbReference type="Pfam" id="PF13302">
    <property type="entry name" value="Acetyltransf_3"/>
    <property type="match status" value="1"/>
</dbReference>
<dbReference type="InterPro" id="IPR000182">
    <property type="entry name" value="GNAT_dom"/>
</dbReference>
<dbReference type="EMBL" id="MU155130">
    <property type="protein sequence ID" value="KAF9486332.1"/>
    <property type="molecule type" value="Genomic_DNA"/>
</dbReference>
<feature type="domain" description="N-acetyltransferase" evidence="1">
    <location>
        <begin position="28"/>
        <end position="217"/>
    </location>
</feature>
<protein>
    <submittedName>
        <fullName evidence="2">Acyl-CoA N-acyltransferase</fullName>
    </submittedName>
</protein>
<dbReference type="InterPro" id="IPR016181">
    <property type="entry name" value="Acyl_CoA_acyltransferase"/>
</dbReference>
<comment type="caution">
    <text evidence="2">The sequence shown here is derived from an EMBL/GenBank/DDBJ whole genome shotgun (WGS) entry which is preliminary data.</text>
</comment>
<evidence type="ECO:0000313" key="3">
    <source>
        <dbReference type="Proteomes" id="UP000807469"/>
    </source>
</evidence>
<accession>A0A9P5ZF79</accession>
<dbReference type="SUPFAM" id="SSF55729">
    <property type="entry name" value="Acyl-CoA N-acyltransferases (Nat)"/>
    <property type="match status" value="1"/>
</dbReference>
<evidence type="ECO:0000259" key="1">
    <source>
        <dbReference type="Pfam" id="PF13302"/>
    </source>
</evidence>
<dbReference type="OrthoDB" id="630895at2759"/>
<sequence>MDPDQLHPLQVNPQTQEPFLRLRKHENIILTPMRWQDAPHMVPIFNDVRVCNWMASPPFPFTLEDAEDWLAKRKPPVDNFLQHLKDAQGSESLVTAKGAPICSIREVNEDGTDLFIGVISFVRLFYGELMNTKSVDFERAEQNVAENSRLDVGDPRIIWSIGDFLAPSHHRQGIMTDAVDTLLHEWAIPRMGVRRIIVGAFTGNDGSVKVFEKNGFKHLRTIAEFKVIKGKMRGLHVLEWTSAESLEDHSLP</sequence>
<dbReference type="Gene3D" id="3.40.630.30">
    <property type="match status" value="1"/>
</dbReference>
<dbReference type="PANTHER" id="PTHR43328:SF1">
    <property type="entry name" value="N-ACETYLTRANSFERASE DOMAIN-CONTAINING PROTEIN"/>
    <property type="match status" value="1"/>
</dbReference>
<organism evidence="2 3">
    <name type="scientific">Pholiota conissans</name>
    <dbReference type="NCBI Taxonomy" id="109636"/>
    <lineage>
        <taxon>Eukaryota</taxon>
        <taxon>Fungi</taxon>
        <taxon>Dikarya</taxon>
        <taxon>Basidiomycota</taxon>
        <taxon>Agaricomycotina</taxon>
        <taxon>Agaricomycetes</taxon>
        <taxon>Agaricomycetidae</taxon>
        <taxon>Agaricales</taxon>
        <taxon>Agaricineae</taxon>
        <taxon>Strophariaceae</taxon>
        <taxon>Pholiota</taxon>
    </lineage>
</organism>